<dbReference type="HOGENOM" id="CLU_1062469_0_0_1"/>
<evidence type="ECO:0000313" key="2">
    <source>
        <dbReference type="Proteomes" id="UP000053259"/>
    </source>
</evidence>
<reference evidence="1 2" key="1">
    <citation type="submission" date="2015-01" db="EMBL/GenBank/DDBJ databases">
        <title>The Genome Sequence of Ochroconis gallopava CBS43764.</title>
        <authorList>
            <consortium name="The Broad Institute Genomics Platform"/>
            <person name="Cuomo C."/>
            <person name="de Hoog S."/>
            <person name="Gorbushina A."/>
            <person name="Stielow B."/>
            <person name="Teixiera M."/>
            <person name="Abouelleil A."/>
            <person name="Chapman S.B."/>
            <person name="Priest M."/>
            <person name="Young S.K."/>
            <person name="Wortman J."/>
            <person name="Nusbaum C."/>
            <person name="Birren B."/>
        </authorList>
    </citation>
    <scope>NUCLEOTIDE SEQUENCE [LARGE SCALE GENOMIC DNA]</scope>
    <source>
        <strain evidence="1 2">CBS 43764</strain>
    </source>
</reference>
<dbReference type="GeneID" id="27311213"/>
<keyword evidence="2" id="KW-1185">Reference proteome</keyword>
<evidence type="ECO:0000313" key="1">
    <source>
        <dbReference type="EMBL" id="KIW06068.1"/>
    </source>
</evidence>
<proteinExistence type="predicted"/>
<gene>
    <name evidence="1" type="ORF">PV09_03240</name>
</gene>
<dbReference type="EMBL" id="KN847536">
    <property type="protein sequence ID" value="KIW06068.1"/>
    <property type="molecule type" value="Genomic_DNA"/>
</dbReference>
<dbReference type="VEuPathDB" id="FungiDB:PV09_03240"/>
<organism evidence="1 2">
    <name type="scientific">Verruconis gallopava</name>
    <dbReference type="NCBI Taxonomy" id="253628"/>
    <lineage>
        <taxon>Eukaryota</taxon>
        <taxon>Fungi</taxon>
        <taxon>Dikarya</taxon>
        <taxon>Ascomycota</taxon>
        <taxon>Pezizomycotina</taxon>
        <taxon>Dothideomycetes</taxon>
        <taxon>Pleosporomycetidae</taxon>
        <taxon>Venturiales</taxon>
        <taxon>Sympoventuriaceae</taxon>
        <taxon>Verruconis</taxon>
    </lineage>
</organism>
<dbReference type="Proteomes" id="UP000053259">
    <property type="component" value="Unassembled WGS sequence"/>
</dbReference>
<accession>A0A0D2AGN3</accession>
<dbReference type="InParanoid" id="A0A0D2AGN3"/>
<protein>
    <submittedName>
        <fullName evidence="1">Uncharacterized protein</fullName>
    </submittedName>
</protein>
<dbReference type="AlphaFoldDB" id="A0A0D2AGN3"/>
<name>A0A0D2AGN3_9PEZI</name>
<dbReference type="STRING" id="253628.A0A0D2AGN3"/>
<dbReference type="RefSeq" id="XP_016215937.1">
    <property type="nucleotide sequence ID" value="XM_016356414.1"/>
</dbReference>
<sequence>MAKKQTMARCIAYQRSVTQDEGSSPGPSKVQAWQSSIFWRTGAPFSLPLQRHNTENRHQISKSAIRPGVIAWVPQQSFVQQFDEREPILVHPDFKNKPQAFGHPCLVISNANNDGRVLCLQITAFSNFHGGLLQKYPDILRLDGQVQSRAGQRQRWLAIRHSGPTALAAHDGTPLLDVRCGEVLREQSYVNTEKTFTIHESLLKSSGKCLTRQAVEAVVHHHNLLYSNFICGLEDWDPAKNKQNCLVDLPWPHGKEYQNDCG</sequence>